<dbReference type="Pfam" id="PF00271">
    <property type="entry name" value="Helicase_C"/>
    <property type="match status" value="1"/>
</dbReference>
<keyword evidence="8" id="KW-0539">Nucleus</keyword>
<keyword evidence="5" id="KW-0347">Helicase</keyword>
<dbReference type="InterPro" id="IPR000330">
    <property type="entry name" value="SNF2_N"/>
</dbReference>
<dbReference type="GO" id="GO:0004386">
    <property type="term" value="F:helicase activity"/>
    <property type="evidence" value="ECO:0007669"/>
    <property type="project" value="UniProtKB-KW"/>
</dbReference>
<dbReference type="InterPro" id="IPR001650">
    <property type="entry name" value="Helicase_C-like"/>
</dbReference>
<dbReference type="Gene3D" id="1.25.10.10">
    <property type="entry name" value="Leucine-rich Repeat Variant"/>
    <property type="match status" value="2"/>
</dbReference>
<protein>
    <submittedName>
        <fullName evidence="12">TATA-binding protein-associated factor mot1</fullName>
    </submittedName>
</protein>
<dbReference type="GO" id="GO:0016887">
    <property type="term" value="F:ATP hydrolysis activity"/>
    <property type="evidence" value="ECO:0007669"/>
    <property type="project" value="InterPro"/>
</dbReference>
<feature type="domain" description="Helicase C-terminal" evidence="11">
    <location>
        <begin position="1623"/>
        <end position="1772"/>
    </location>
</feature>
<keyword evidence="13" id="KW-1185">Reference proteome</keyword>
<dbReference type="GO" id="GO:0003677">
    <property type="term" value="F:DNA binding"/>
    <property type="evidence" value="ECO:0007669"/>
    <property type="project" value="UniProtKB-KW"/>
</dbReference>
<feature type="compositionally biased region" description="Low complexity" evidence="9">
    <location>
        <begin position="220"/>
        <end position="235"/>
    </location>
</feature>
<proteinExistence type="predicted"/>
<dbReference type="InterPro" id="IPR044972">
    <property type="entry name" value="Mot1"/>
</dbReference>
<evidence type="ECO:0000259" key="11">
    <source>
        <dbReference type="PROSITE" id="PS51194"/>
    </source>
</evidence>
<evidence type="ECO:0000256" key="1">
    <source>
        <dbReference type="ARBA" id="ARBA00004123"/>
    </source>
</evidence>
<dbReference type="GO" id="GO:0005634">
    <property type="term" value="C:nucleus"/>
    <property type="evidence" value="ECO:0007669"/>
    <property type="project" value="UniProtKB-SubCell"/>
</dbReference>
<keyword evidence="3" id="KW-0547">Nucleotide-binding</keyword>
<evidence type="ECO:0000313" key="12">
    <source>
        <dbReference type="EMBL" id="KAJ1646965.1"/>
    </source>
</evidence>
<dbReference type="SMART" id="SM00487">
    <property type="entry name" value="DEXDc"/>
    <property type="match status" value="1"/>
</dbReference>
<evidence type="ECO:0000256" key="8">
    <source>
        <dbReference type="ARBA" id="ARBA00023242"/>
    </source>
</evidence>
<dbReference type="CDD" id="cd17999">
    <property type="entry name" value="DEXHc_Mot1"/>
    <property type="match status" value="1"/>
</dbReference>
<evidence type="ECO:0000256" key="6">
    <source>
        <dbReference type="ARBA" id="ARBA00022840"/>
    </source>
</evidence>
<evidence type="ECO:0000256" key="2">
    <source>
        <dbReference type="ARBA" id="ARBA00022737"/>
    </source>
</evidence>
<dbReference type="InterPro" id="IPR027417">
    <property type="entry name" value="P-loop_NTPase"/>
</dbReference>
<dbReference type="PANTHER" id="PTHR36498:SF1">
    <property type="entry name" value="TATA-BINDING PROTEIN-ASSOCIATED FACTOR 172"/>
    <property type="match status" value="1"/>
</dbReference>
<dbReference type="SUPFAM" id="SSF48371">
    <property type="entry name" value="ARM repeat"/>
    <property type="match status" value="1"/>
</dbReference>
<dbReference type="Gene3D" id="3.40.50.300">
    <property type="entry name" value="P-loop containing nucleotide triphosphate hydrolases"/>
    <property type="match status" value="1"/>
</dbReference>
<keyword evidence="7" id="KW-0238">DNA-binding</keyword>
<evidence type="ECO:0000256" key="9">
    <source>
        <dbReference type="SAM" id="MobiDB-lite"/>
    </source>
</evidence>
<dbReference type="GO" id="GO:0017025">
    <property type="term" value="F:TBP-class protein binding"/>
    <property type="evidence" value="ECO:0007669"/>
    <property type="project" value="InterPro"/>
</dbReference>
<dbReference type="FunFam" id="3.40.50.10810:FF:000042">
    <property type="entry name" value="SNF2 family helicase-like protein"/>
    <property type="match status" value="1"/>
</dbReference>
<comment type="subcellular location">
    <subcellularLocation>
        <location evidence="1">Nucleus</location>
    </subcellularLocation>
</comment>
<dbReference type="InterPro" id="IPR044078">
    <property type="entry name" value="Mot1_ATP-bd"/>
</dbReference>
<dbReference type="CDD" id="cd18793">
    <property type="entry name" value="SF2_C_SNF"/>
    <property type="match status" value="1"/>
</dbReference>
<dbReference type="Pfam" id="PF00176">
    <property type="entry name" value="SNF2-rel_dom"/>
    <property type="match status" value="1"/>
</dbReference>
<dbReference type="Pfam" id="PF12054">
    <property type="entry name" value="DUF3535"/>
    <property type="match status" value="1"/>
</dbReference>
<organism evidence="12 13">
    <name type="scientific">Coemansia asiatica</name>
    <dbReference type="NCBI Taxonomy" id="1052880"/>
    <lineage>
        <taxon>Eukaryota</taxon>
        <taxon>Fungi</taxon>
        <taxon>Fungi incertae sedis</taxon>
        <taxon>Zoopagomycota</taxon>
        <taxon>Kickxellomycotina</taxon>
        <taxon>Kickxellomycetes</taxon>
        <taxon>Kickxellales</taxon>
        <taxon>Kickxellaceae</taxon>
        <taxon>Coemansia</taxon>
    </lineage>
</organism>
<dbReference type="SUPFAM" id="SSF52540">
    <property type="entry name" value="P-loop containing nucleoside triphosphate hydrolases"/>
    <property type="match status" value="2"/>
</dbReference>
<dbReference type="PROSITE" id="PS51194">
    <property type="entry name" value="HELICASE_CTER"/>
    <property type="match status" value="1"/>
</dbReference>
<dbReference type="Gene3D" id="3.40.50.10810">
    <property type="entry name" value="Tandem AAA-ATPase domain"/>
    <property type="match status" value="1"/>
</dbReference>
<dbReference type="SMART" id="SM00490">
    <property type="entry name" value="HELICc"/>
    <property type="match status" value="1"/>
</dbReference>
<dbReference type="GO" id="GO:0005524">
    <property type="term" value="F:ATP binding"/>
    <property type="evidence" value="ECO:0007669"/>
    <property type="project" value="UniProtKB-KW"/>
</dbReference>
<dbReference type="InterPro" id="IPR016024">
    <property type="entry name" value="ARM-type_fold"/>
</dbReference>
<dbReference type="Proteomes" id="UP001145021">
    <property type="component" value="Unassembled WGS sequence"/>
</dbReference>
<feature type="domain" description="Helicase ATP-binding" evidence="10">
    <location>
        <begin position="1270"/>
        <end position="1436"/>
    </location>
</feature>
<evidence type="ECO:0000256" key="5">
    <source>
        <dbReference type="ARBA" id="ARBA00022806"/>
    </source>
</evidence>
<keyword evidence="6" id="KW-0067">ATP-binding</keyword>
<gene>
    <name evidence="12" type="primary">MOT1</name>
    <name evidence="12" type="ORF">LPJ64_001586</name>
</gene>
<name>A0A9W7XL15_9FUNG</name>
<keyword evidence="4" id="KW-0378">Hydrolase</keyword>
<accession>A0A9W7XL15</accession>
<dbReference type="PROSITE" id="PS51192">
    <property type="entry name" value="HELICASE_ATP_BIND_1"/>
    <property type="match status" value="1"/>
</dbReference>
<dbReference type="InterPro" id="IPR011989">
    <property type="entry name" value="ARM-like"/>
</dbReference>
<comment type="caution">
    <text evidence="12">The sequence shown here is derived from an EMBL/GenBank/DDBJ whole genome shotgun (WGS) entry which is preliminary data.</text>
</comment>
<sequence length="1838" mass="200980">MTTRLDRLVALLDSGATPVVRATAARQIGGIQKQHPEELFRLLSRVYEYIGSKSWDTRVAAAQAIEAIAKEVPEWDPNSDDVKPAVDNAEDDLEYLNFGQFNVDSVIRHGRLLLGSAGREYDDGLEGLSPAQRVAAQRAQMRKRLGIGAEFLSDDLLADEDIAAKEPSVSAAKRKMEPVCESNAEEAAEIDMSKLSARERNRLKRKARLDGSKKKKVDVSTASSAGQSSSSTPATRASGSAGPVLGSAVSVTEQTGDNAAIVVEATRASNREAVFAISSGRWAFSGLVAMLSVDLFDTLWEVRHGAGMALREVLKHHGFGAGRSAGFSTEENSRRNQRFLEDILVRLCCVFALDRFGDFVSDHVVAPVRETCAQALGAASQWAAQHLVQSTQAALLQLIARGESGPWEVRHAGLSAMRYVVAVRRDLAPLLAGGALDAALGALRSADDDVRAVAAETLLPLADTLVTCQPHRLLDVVSAAWDALAGAIDDLAAAAAAVLALLARLFTHEEVRSAVSSAGITDSRFSLPVLVPQLYAFLRHALLSVRRATLQTLLAMANMPGGVCTSSLLRLVFQNILLETDNDVRALSCDLWAQLLPTAYQTDLHAETLTSMFTLACTPIGSPLLRSLLLDPLPEGIARHNVDAPMIGQDLGLIPRDMVLRCRVEAAAALGQLAAAWPADAISAVFGPMLLASLGSPFALNQQLAAVIAEELAMSERTAALPTDPMRGMPFASPAFIEQLRAALSDSLARETLYGDTTAALARARDDCEHLIDSLPATSRPAIPALAQFTIAFADSIIKQTEAFESCGADRRMRLKASSEYFHQLHAQLDVATKASLAGALVAIGQLPAKLNLIMRSLMASIKLEPCALLQTRAAKAAARLAALCYGASEPPRPAPADKMVRNLATFACSDPASTPVFAQRSTQLESILMLEMVQRELAQAEAQGRGSKTVDLSNNAAMAQAASASAQASQRKRRRGPKSQAINTDDAVDEAIPLVVAATLTAEQEREQAARLIVRGAEEALVAIADLFGSEMINRAPRLWECVSQPLSTAYFSDVDAADKMFAEDQAAAQAAIDALRVLMTLAPAMHVDLHRKLADTLPWIQQALLSRFSAVRHMAARALAELCRIITAPAMQAFVQTALPVLGDSTLAHRRQGVAEAIFYVIQRLDDEVLLPYVTFLMVPVLGRMSDSNEQTRLVCTNCFAQLIKLVPLEADIPDPPGISSDLISKREHERRFLAQLMDPKKLEPFKIPVNINATLRKYQQEGVDWLAFLNKYELHGVLCDDMGLGKTLQTICIVASDHHVRREKEPMPSLVVCPPTLMGHWEQEIKQFTSNLVPLCYAGPPAERRPLLPQIKNNQADVVIMSYDVVRNDIDFLAGINWNYCVLDEGHVIKNARTKLTMAVKRIQARRRLILSGTPVQNNVVELWSLFDFLMPGFLGTERQFNEQYGKPILASRDAKQMSQQQISGETALKQLHKQVLPFLLRRMKEDVLHDLPPKIIQDYYCELSPLQKFLYEEFAKSAVTGNLRKSLGISEDVKPPVTPKESGGSNKPATHVFQALQYLRKLCNHPALVLSPKHPLYSQVTEDLASRNADLHSLDIAPKMLALKDLLNQCGIGISESLGTEEAVSASHRVLIFCQHKEMIERIEQDLFQRNMPQVTFMRVDGTVEARRRQEIVTRFNSDPSIDCLLLTTHVGGLGLNLTGADTVIFVEHDYNPAMDLQAMDRAHRLGQTRVVNVYRLITRNTLEEKIMGLQAFKLHMANTIVNQQNAGLASMNTDQLLDLFDVSPPKNTKKPRDDDEGGAKSMSKAIEGLEELWDASQYEDEYNLDNFITSLQQ</sequence>
<feature type="region of interest" description="Disordered" evidence="9">
    <location>
        <begin position="962"/>
        <end position="985"/>
    </location>
</feature>
<feature type="region of interest" description="Disordered" evidence="9">
    <location>
        <begin position="1786"/>
        <end position="1808"/>
    </location>
</feature>
<evidence type="ECO:0000256" key="4">
    <source>
        <dbReference type="ARBA" id="ARBA00022801"/>
    </source>
</evidence>
<dbReference type="InterPro" id="IPR022707">
    <property type="entry name" value="Mot1_central_dom"/>
</dbReference>
<dbReference type="FunFam" id="3.40.50.300:FF:001793">
    <property type="entry name" value="TATA-binding protein-associated factor"/>
    <property type="match status" value="1"/>
</dbReference>
<dbReference type="EMBL" id="JANBOH010000043">
    <property type="protein sequence ID" value="KAJ1646965.1"/>
    <property type="molecule type" value="Genomic_DNA"/>
</dbReference>
<dbReference type="InterPro" id="IPR038718">
    <property type="entry name" value="SNF2-like_sf"/>
</dbReference>
<evidence type="ECO:0000256" key="7">
    <source>
        <dbReference type="ARBA" id="ARBA00023125"/>
    </source>
</evidence>
<dbReference type="InterPro" id="IPR049730">
    <property type="entry name" value="SNF2/RAD54-like_C"/>
</dbReference>
<keyword evidence="2" id="KW-0677">Repeat</keyword>
<reference evidence="12" key="1">
    <citation type="submission" date="2022-07" db="EMBL/GenBank/DDBJ databases">
        <title>Phylogenomic reconstructions and comparative analyses of Kickxellomycotina fungi.</title>
        <authorList>
            <person name="Reynolds N.K."/>
            <person name="Stajich J.E."/>
            <person name="Barry K."/>
            <person name="Grigoriev I.V."/>
            <person name="Crous P."/>
            <person name="Smith M.E."/>
        </authorList>
    </citation>
    <scope>NUCLEOTIDE SEQUENCE</scope>
    <source>
        <strain evidence="12">NBRC 105413</strain>
    </source>
</reference>
<dbReference type="PANTHER" id="PTHR36498">
    <property type="entry name" value="TATA-BINDING PROTEIN-ASSOCIATED FACTOR 172"/>
    <property type="match status" value="1"/>
</dbReference>
<evidence type="ECO:0000259" key="10">
    <source>
        <dbReference type="PROSITE" id="PS51192"/>
    </source>
</evidence>
<dbReference type="InterPro" id="IPR014001">
    <property type="entry name" value="Helicase_ATP-bd"/>
</dbReference>
<evidence type="ECO:0000313" key="13">
    <source>
        <dbReference type="Proteomes" id="UP001145021"/>
    </source>
</evidence>
<evidence type="ECO:0000256" key="3">
    <source>
        <dbReference type="ARBA" id="ARBA00022741"/>
    </source>
</evidence>
<feature type="region of interest" description="Disordered" evidence="9">
    <location>
        <begin position="167"/>
        <end position="243"/>
    </location>
</feature>